<comment type="subunit">
    <text evidence="2">Homopentamer.</text>
</comment>
<comment type="subcellular location">
    <subcellularLocation>
        <location evidence="1">Membrane</location>
        <topology evidence="1">Multi-pass membrane protein</topology>
    </subcellularLocation>
</comment>
<evidence type="ECO:0000256" key="8">
    <source>
        <dbReference type="ARBA" id="ARBA00022989"/>
    </source>
</evidence>
<proteinExistence type="predicted"/>
<sequence>MCTLFSATRRQLYTTVKFNFNVLQCTLGSRQYMLNGYLFLIHSLMRAQFYTSPTKLNMDISPSISHKMNIDIHIWTNDYSLRVYSGPFDHAYICQEYGLEPRHLQKIGSDLFINISELDVYPSKFICFSFRRHRCIVKHDQCIFFVSLAKTRLPDSFKSVNIDRWKKIVHSFNRKMQYIHKQCNQRFSTKSQTNLSSKSITETPFEFKTVEVILDSLTNNYKLKTRELIKIYENVQEKVYRRISIDNLRELALLKVKVDHHRRNGDLACKTITDLQVSDHNEVERILEACAKQMTEVCRTIYDLDDSLQTIETTTGSALDTVRSDLLAFIVGVYGMNILNGLESEPAAFYRVLGGSACLIVGLIVVGMTRLLVYRRIRLSRKRKRT</sequence>
<evidence type="ECO:0000256" key="5">
    <source>
        <dbReference type="ARBA" id="ARBA00022692"/>
    </source>
</evidence>
<feature type="transmembrane region" description="Helical" evidence="13">
    <location>
        <begin position="348"/>
        <end position="373"/>
    </location>
</feature>
<evidence type="ECO:0000256" key="9">
    <source>
        <dbReference type="ARBA" id="ARBA00023065"/>
    </source>
</evidence>
<gene>
    <name evidence="14" type="ORF">QYT958_LOCUS18015</name>
</gene>
<evidence type="ECO:0000256" key="6">
    <source>
        <dbReference type="ARBA" id="ARBA00022842"/>
    </source>
</evidence>
<evidence type="ECO:0000256" key="10">
    <source>
        <dbReference type="ARBA" id="ARBA00023136"/>
    </source>
</evidence>
<evidence type="ECO:0000256" key="11">
    <source>
        <dbReference type="ARBA" id="ARBA00030208"/>
    </source>
</evidence>
<protein>
    <recommendedName>
        <fullName evidence="3">Magnesium transporter MRS2 homolog, mitochondrial</fullName>
    </recommendedName>
    <alternativeName>
        <fullName evidence="11">MRS2-like protein</fullName>
    </alternativeName>
</protein>
<keyword evidence="10 13" id="KW-0472">Membrane</keyword>
<dbReference type="InterPro" id="IPR039204">
    <property type="entry name" value="MRS2-like"/>
</dbReference>
<keyword evidence="4" id="KW-0813">Transport</keyword>
<evidence type="ECO:0000256" key="13">
    <source>
        <dbReference type="SAM" id="Phobius"/>
    </source>
</evidence>
<name>A0A821IP77_9BILA</name>
<evidence type="ECO:0000256" key="4">
    <source>
        <dbReference type="ARBA" id="ARBA00022448"/>
    </source>
</evidence>
<dbReference type="GO" id="GO:0015095">
    <property type="term" value="F:magnesium ion transmembrane transporter activity"/>
    <property type="evidence" value="ECO:0007669"/>
    <property type="project" value="TreeGrafter"/>
</dbReference>
<evidence type="ECO:0000256" key="3">
    <source>
        <dbReference type="ARBA" id="ARBA00013621"/>
    </source>
</evidence>
<comment type="caution">
    <text evidence="14">The sequence shown here is derived from an EMBL/GenBank/DDBJ whole genome shotgun (WGS) entry which is preliminary data.</text>
</comment>
<evidence type="ECO:0000313" key="14">
    <source>
        <dbReference type="EMBL" id="CAF4705091.1"/>
    </source>
</evidence>
<organism evidence="14 15">
    <name type="scientific">Rotaria socialis</name>
    <dbReference type="NCBI Taxonomy" id="392032"/>
    <lineage>
        <taxon>Eukaryota</taxon>
        <taxon>Metazoa</taxon>
        <taxon>Spiralia</taxon>
        <taxon>Gnathifera</taxon>
        <taxon>Rotifera</taxon>
        <taxon>Eurotatoria</taxon>
        <taxon>Bdelloidea</taxon>
        <taxon>Philodinida</taxon>
        <taxon>Philodinidae</taxon>
        <taxon>Rotaria</taxon>
    </lineage>
</organism>
<dbReference type="Pfam" id="PF22099">
    <property type="entry name" value="MRS2-like"/>
    <property type="match status" value="1"/>
</dbReference>
<evidence type="ECO:0000256" key="1">
    <source>
        <dbReference type="ARBA" id="ARBA00004141"/>
    </source>
</evidence>
<dbReference type="Gene3D" id="1.20.58.340">
    <property type="entry name" value="Magnesium transport protein CorA, transmembrane region"/>
    <property type="match status" value="1"/>
</dbReference>
<evidence type="ECO:0000256" key="7">
    <source>
        <dbReference type="ARBA" id="ARBA00022946"/>
    </source>
</evidence>
<dbReference type="Proteomes" id="UP000663848">
    <property type="component" value="Unassembled WGS sequence"/>
</dbReference>
<keyword evidence="9" id="KW-0406">Ion transport</keyword>
<dbReference type="PANTHER" id="PTHR13890:SF0">
    <property type="entry name" value="MAGNESIUM TRANSPORTER MRS2 HOMOLOG, MITOCHONDRIAL"/>
    <property type="match status" value="1"/>
</dbReference>
<keyword evidence="5 13" id="KW-0812">Transmembrane</keyword>
<reference evidence="14" key="1">
    <citation type="submission" date="2021-02" db="EMBL/GenBank/DDBJ databases">
        <authorList>
            <person name="Nowell W R."/>
        </authorList>
    </citation>
    <scope>NUCLEOTIDE SEQUENCE</scope>
</reference>
<keyword evidence="7" id="KW-0809">Transit peptide</keyword>
<evidence type="ECO:0000256" key="12">
    <source>
        <dbReference type="ARBA" id="ARBA00093432"/>
    </source>
</evidence>
<dbReference type="EMBL" id="CAJOBR010002801">
    <property type="protein sequence ID" value="CAF4705091.1"/>
    <property type="molecule type" value="Genomic_DNA"/>
</dbReference>
<dbReference type="GO" id="GO:0016020">
    <property type="term" value="C:membrane"/>
    <property type="evidence" value="ECO:0007669"/>
    <property type="project" value="UniProtKB-SubCell"/>
</dbReference>
<accession>A0A821IP77</accession>
<dbReference type="PANTHER" id="PTHR13890">
    <property type="entry name" value="RNA SPLICING PROTEIN MRS2, MITOCHONDRIAL"/>
    <property type="match status" value="1"/>
</dbReference>
<evidence type="ECO:0000256" key="2">
    <source>
        <dbReference type="ARBA" id="ARBA00011255"/>
    </source>
</evidence>
<evidence type="ECO:0000313" key="15">
    <source>
        <dbReference type="Proteomes" id="UP000663848"/>
    </source>
</evidence>
<dbReference type="AlphaFoldDB" id="A0A821IP77"/>
<keyword evidence="8 13" id="KW-1133">Transmembrane helix</keyword>
<comment type="function">
    <text evidence="12">Magnesium transporter that mediates the influx of magnesium into the mitochondrial matrix and regulates magnesium metabolism. Also permeable to calcium, sodium and potassium ions. Required for normal expression of the mitochondrial respiratory complex I subunits. May play a role in maintaining the inner mitochondrial membrane potential.</text>
</comment>
<keyword evidence="6" id="KW-0460">Magnesium</keyword>